<gene>
    <name evidence="2" type="ORF">EWM63_05635</name>
</gene>
<protein>
    <submittedName>
        <fullName evidence="2">Glycosyltransferase</fullName>
    </submittedName>
</protein>
<dbReference type="Pfam" id="PF13692">
    <property type="entry name" value="Glyco_trans_1_4"/>
    <property type="match status" value="1"/>
</dbReference>
<dbReference type="Proteomes" id="UP000290637">
    <property type="component" value="Chromosome"/>
</dbReference>
<keyword evidence="3" id="KW-1185">Reference proteome</keyword>
<dbReference type="SUPFAM" id="SSF53756">
    <property type="entry name" value="UDP-Glycosyltransferase/glycogen phosphorylase"/>
    <property type="match status" value="1"/>
</dbReference>
<organism evidence="2 3">
    <name type="scientific">Pseudoduganella lutea</name>
    <dbReference type="NCBI Taxonomy" id="321985"/>
    <lineage>
        <taxon>Bacteria</taxon>
        <taxon>Pseudomonadati</taxon>
        <taxon>Pseudomonadota</taxon>
        <taxon>Betaproteobacteria</taxon>
        <taxon>Burkholderiales</taxon>
        <taxon>Oxalobacteraceae</taxon>
        <taxon>Telluria group</taxon>
        <taxon>Pseudoduganella</taxon>
    </lineage>
</organism>
<accession>A0A4P6KUL2</accession>
<dbReference type="GO" id="GO:0009103">
    <property type="term" value="P:lipopolysaccharide biosynthetic process"/>
    <property type="evidence" value="ECO:0007669"/>
    <property type="project" value="TreeGrafter"/>
</dbReference>
<evidence type="ECO:0000313" key="3">
    <source>
        <dbReference type="Proteomes" id="UP000290637"/>
    </source>
</evidence>
<dbReference type="Gene3D" id="3.40.50.2000">
    <property type="entry name" value="Glycogen Phosphorylase B"/>
    <property type="match status" value="2"/>
</dbReference>
<name>A0A4P6KUL2_9BURK</name>
<dbReference type="AlphaFoldDB" id="A0A4P6KUL2"/>
<evidence type="ECO:0000313" key="2">
    <source>
        <dbReference type="EMBL" id="QBE62517.1"/>
    </source>
</evidence>
<dbReference type="EMBL" id="CP035913">
    <property type="protein sequence ID" value="QBE62517.1"/>
    <property type="molecule type" value="Genomic_DNA"/>
</dbReference>
<dbReference type="OrthoDB" id="509705at2"/>
<keyword evidence="1 2" id="KW-0808">Transferase</keyword>
<dbReference type="CDD" id="cd03801">
    <property type="entry name" value="GT4_PimA-like"/>
    <property type="match status" value="1"/>
</dbReference>
<reference evidence="2 3" key="1">
    <citation type="submission" date="2019-02" db="EMBL/GenBank/DDBJ databases">
        <title>Draft Genome Sequences of Six Type Strains of the Genus Massilia.</title>
        <authorList>
            <person name="Miess H."/>
            <person name="Frediansyhah A."/>
            <person name="Gross H."/>
        </authorList>
    </citation>
    <scope>NUCLEOTIDE SEQUENCE [LARGE SCALE GENOMIC DNA]</scope>
    <source>
        <strain evidence="2 3">DSM 17473</strain>
    </source>
</reference>
<sequence>MGVAGMAWCQEPAIGATMKILFCGPIPLAGATPHGGYEACNRRTIDALRASGVDVSEQYYPQPKGGALAKLRGYVNGFASLLRQIPANDGDVYHLTGLYKHFILAEWLLLRKARRQRLKVIYDVRAGSMYKHYKRLGPMYRWLFRRALRAADLVMVEGTDYDPFVREVTGRPSFYLPNHIPVSAMPQRTAGSVSTLELVYIGRVNVEKGVETALQTYLALKASGIDCSLTVAGPGSPELVARLQQQYPGAHWPGPIPSDQVLALLGRSHIFLFPTRHPGEGHSNALTEAMAMGCVPVATDNGFNKSVIGTAGIVLPFDAPARDYADAIASLWANGRWEQLSAAAAERTRQHFSTEKAVARLASAYTNLLDVRP</sequence>
<proteinExistence type="predicted"/>
<dbReference type="PANTHER" id="PTHR46401:SF2">
    <property type="entry name" value="GLYCOSYLTRANSFERASE WBBK-RELATED"/>
    <property type="match status" value="1"/>
</dbReference>
<dbReference type="KEGG" id="plue:EWM63_05635"/>
<dbReference type="GO" id="GO:0016757">
    <property type="term" value="F:glycosyltransferase activity"/>
    <property type="evidence" value="ECO:0007669"/>
    <property type="project" value="TreeGrafter"/>
</dbReference>
<dbReference type="PANTHER" id="PTHR46401">
    <property type="entry name" value="GLYCOSYLTRANSFERASE WBBK-RELATED"/>
    <property type="match status" value="1"/>
</dbReference>
<evidence type="ECO:0000256" key="1">
    <source>
        <dbReference type="ARBA" id="ARBA00022679"/>
    </source>
</evidence>